<feature type="domain" description="Alpha-type protein kinase" evidence="7">
    <location>
        <begin position="220"/>
        <end position="469"/>
    </location>
</feature>
<dbReference type="GO" id="GO:0005524">
    <property type="term" value="F:ATP binding"/>
    <property type="evidence" value="ECO:0007669"/>
    <property type="project" value="UniProtKB-KW"/>
</dbReference>
<dbReference type="Pfam" id="PF02816">
    <property type="entry name" value="Alpha_kinase"/>
    <property type="match status" value="1"/>
</dbReference>
<evidence type="ECO:0000256" key="5">
    <source>
        <dbReference type="ARBA" id="ARBA00022840"/>
    </source>
</evidence>
<feature type="compositionally biased region" description="Polar residues" evidence="6">
    <location>
        <begin position="181"/>
        <end position="190"/>
    </location>
</feature>
<dbReference type="InterPro" id="IPR051852">
    <property type="entry name" value="Alpha-type_PK"/>
</dbReference>
<dbReference type="GO" id="GO:1903013">
    <property type="term" value="P:response to differentiation-inducing factor 1"/>
    <property type="evidence" value="ECO:0007669"/>
    <property type="project" value="TreeGrafter"/>
</dbReference>
<evidence type="ECO:0000313" key="8">
    <source>
        <dbReference type="EMBL" id="KAJ7312479.1"/>
    </source>
</evidence>
<dbReference type="PANTHER" id="PTHR45992">
    <property type="entry name" value="EUKARYOTIC ELONGATION FACTOR 2 KINASE-RELATED"/>
    <property type="match status" value="1"/>
</dbReference>
<evidence type="ECO:0000256" key="2">
    <source>
        <dbReference type="ARBA" id="ARBA00022679"/>
    </source>
</evidence>
<keyword evidence="3" id="KW-0547">Nucleotide-binding</keyword>
<evidence type="ECO:0000259" key="7">
    <source>
        <dbReference type="PROSITE" id="PS51158"/>
    </source>
</evidence>
<dbReference type="Proteomes" id="UP001218218">
    <property type="component" value="Unassembled WGS sequence"/>
</dbReference>
<dbReference type="GO" id="GO:0004674">
    <property type="term" value="F:protein serine/threonine kinase activity"/>
    <property type="evidence" value="ECO:0007669"/>
    <property type="project" value="UniProtKB-KW"/>
</dbReference>
<organism evidence="8 9">
    <name type="scientific">Mycena albidolilacea</name>
    <dbReference type="NCBI Taxonomy" id="1033008"/>
    <lineage>
        <taxon>Eukaryota</taxon>
        <taxon>Fungi</taxon>
        <taxon>Dikarya</taxon>
        <taxon>Basidiomycota</taxon>
        <taxon>Agaricomycotina</taxon>
        <taxon>Agaricomycetes</taxon>
        <taxon>Agaricomycetidae</taxon>
        <taxon>Agaricales</taxon>
        <taxon>Marasmiineae</taxon>
        <taxon>Mycenaceae</taxon>
        <taxon>Mycena</taxon>
    </lineage>
</organism>
<feature type="region of interest" description="Disordered" evidence="6">
    <location>
        <begin position="151"/>
        <end position="196"/>
    </location>
</feature>
<dbReference type="PANTHER" id="PTHR45992:SF2">
    <property type="entry name" value="EUKARYOTIC ELONGATION FACTOR 2 KINASE"/>
    <property type="match status" value="1"/>
</dbReference>
<evidence type="ECO:0000313" key="9">
    <source>
        <dbReference type="Proteomes" id="UP001218218"/>
    </source>
</evidence>
<keyword evidence="1" id="KW-0723">Serine/threonine-protein kinase</keyword>
<dbReference type="SMART" id="SM00811">
    <property type="entry name" value="Alpha_kinase"/>
    <property type="match status" value="1"/>
</dbReference>
<dbReference type="CDD" id="cd04515">
    <property type="entry name" value="Alpha_kinase"/>
    <property type="match status" value="1"/>
</dbReference>
<sequence length="506" mass="55535">TTRTLLRHEHGNGDPGEEKLMVGWQVRVKKTLVPDLGQGAKRWATSNLLPDIKGILTAQISLEWQRHQNSPLLPEHISIRWAGNKMPIPNTSNLTLGEFYAVHSSVENAAIYVDTVPAVWKQLAATAKRGRGGFMALELYVDRESVSSSSRFDSRAGSRAQSRKRSLAEPVPSGTKRLRVLQSSSTQGTPLRSEFRPSVLSGPAEVHNRSHVVLKKILCVVDAASGTPEFESSVHIINGKVRDVPFGSGAMKHVYDLQCDNGSHYALKRFYRLTEDSENSTPDTLPFTVEEHLVQIQAEASRLGLGAWFLKAFFKYANDLNISIDQNLAFADAFLAEEIQCATPASGVKEIGPDSPGLTWLVEPKRSSFVEHFTYTLSHKLHKKDLRSATIHAFAHFAWGHSNRSLVFADLQGTPALVGHKDGMVLFDPMTHTKNGASGVGDFGIEGIESFLRDHICGDVCLRLLLDQTAPLTLHGNHNESDSELPVEPALGAGIQDAEENTEASE</sequence>
<dbReference type="InterPro" id="IPR004166">
    <property type="entry name" value="a-kinase_dom"/>
</dbReference>
<keyword evidence="2" id="KW-0808">Transferase</keyword>
<feature type="non-terminal residue" evidence="8">
    <location>
        <position position="1"/>
    </location>
</feature>
<dbReference type="SUPFAM" id="SSF56112">
    <property type="entry name" value="Protein kinase-like (PK-like)"/>
    <property type="match status" value="1"/>
</dbReference>
<dbReference type="GO" id="GO:0031037">
    <property type="term" value="P:myosin II filament disassembly"/>
    <property type="evidence" value="ECO:0007669"/>
    <property type="project" value="TreeGrafter"/>
</dbReference>
<keyword evidence="9" id="KW-1185">Reference proteome</keyword>
<comment type="caution">
    <text evidence="8">The sequence shown here is derived from an EMBL/GenBank/DDBJ whole genome shotgun (WGS) entry which is preliminary data.</text>
</comment>
<protein>
    <submittedName>
        <fullName evidence="8">Kinase-like domain-containing protein</fullName>
    </submittedName>
</protein>
<proteinExistence type="predicted"/>
<keyword evidence="5" id="KW-0067">ATP-binding</keyword>
<dbReference type="PROSITE" id="PS51158">
    <property type="entry name" value="ALPHA_KINASE"/>
    <property type="match status" value="1"/>
</dbReference>
<gene>
    <name evidence="8" type="ORF">DFH08DRAFT_717643</name>
</gene>
<evidence type="ECO:0000256" key="4">
    <source>
        <dbReference type="ARBA" id="ARBA00022777"/>
    </source>
</evidence>
<evidence type="ECO:0000256" key="3">
    <source>
        <dbReference type="ARBA" id="ARBA00022741"/>
    </source>
</evidence>
<reference evidence="8" key="1">
    <citation type="submission" date="2023-03" db="EMBL/GenBank/DDBJ databases">
        <title>Massive genome expansion in bonnet fungi (Mycena s.s.) driven by repeated elements and novel gene families across ecological guilds.</title>
        <authorList>
            <consortium name="Lawrence Berkeley National Laboratory"/>
            <person name="Harder C.B."/>
            <person name="Miyauchi S."/>
            <person name="Viragh M."/>
            <person name="Kuo A."/>
            <person name="Thoen E."/>
            <person name="Andreopoulos B."/>
            <person name="Lu D."/>
            <person name="Skrede I."/>
            <person name="Drula E."/>
            <person name="Henrissat B."/>
            <person name="Morin E."/>
            <person name="Kohler A."/>
            <person name="Barry K."/>
            <person name="LaButti K."/>
            <person name="Morin E."/>
            <person name="Salamov A."/>
            <person name="Lipzen A."/>
            <person name="Mereny Z."/>
            <person name="Hegedus B."/>
            <person name="Baldrian P."/>
            <person name="Stursova M."/>
            <person name="Weitz H."/>
            <person name="Taylor A."/>
            <person name="Grigoriev I.V."/>
            <person name="Nagy L.G."/>
            <person name="Martin F."/>
            <person name="Kauserud H."/>
        </authorList>
    </citation>
    <scope>NUCLEOTIDE SEQUENCE</scope>
    <source>
        <strain evidence="8">CBHHK002</strain>
    </source>
</reference>
<dbReference type="Gene3D" id="3.20.200.10">
    <property type="entry name" value="MHCK/EF2 kinase"/>
    <property type="match status" value="1"/>
</dbReference>
<evidence type="ECO:0000256" key="6">
    <source>
        <dbReference type="SAM" id="MobiDB-lite"/>
    </source>
</evidence>
<evidence type="ECO:0000256" key="1">
    <source>
        <dbReference type="ARBA" id="ARBA00022527"/>
    </source>
</evidence>
<name>A0AAD7EDF4_9AGAR</name>
<feature type="region of interest" description="Disordered" evidence="6">
    <location>
        <begin position="477"/>
        <end position="506"/>
    </location>
</feature>
<feature type="compositionally biased region" description="Acidic residues" evidence="6">
    <location>
        <begin position="497"/>
        <end position="506"/>
    </location>
</feature>
<dbReference type="AlphaFoldDB" id="A0AAD7EDF4"/>
<keyword evidence="4 8" id="KW-0418">Kinase</keyword>
<dbReference type="InterPro" id="IPR011009">
    <property type="entry name" value="Kinase-like_dom_sf"/>
</dbReference>
<accession>A0AAD7EDF4</accession>
<dbReference type="EMBL" id="JARIHO010000072">
    <property type="protein sequence ID" value="KAJ7312479.1"/>
    <property type="molecule type" value="Genomic_DNA"/>
</dbReference>